<evidence type="ECO:0000313" key="4">
    <source>
        <dbReference type="EMBL" id="RAW01657.1"/>
    </source>
</evidence>
<feature type="chain" id="PRO_5017082325" description="Tetratricopeptide repeat protein" evidence="3">
    <location>
        <begin position="24"/>
        <end position="518"/>
    </location>
</feature>
<reference evidence="4 5" key="1">
    <citation type="submission" date="2018-06" db="EMBL/GenBank/DDBJ databases">
        <title>Chryseolinea flavus sp. nov., a member of the phylum Bacteroidetes isolated from soil.</title>
        <authorList>
            <person name="Li Y."/>
            <person name="Wang J."/>
        </authorList>
    </citation>
    <scope>NUCLEOTIDE SEQUENCE [LARGE SCALE GENOMIC DNA]</scope>
    <source>
        <strain evidence="4 5">SDU1-6</strain>
    </source>
</reference>
<dbReference type="AlphaFoldDB" id="A0A364Y469"/>
<dbReference type="Gene3D" id="1.25.40.10">
    <property type="entry name" value="Tetratricopeptide repeat domain"/>
    <property type="match status" value="2"/>
</dbReference>
<dbReference type="SUPFAM" id="SSF48452">
    <property type="entry name" value="TPR-like"/>
    <property type="match status" value="1"/>
</dbReference>
<keyword evidence="2" id="KW-0812">Transmembrane</keyword>
<dbReference type="InterPro" id="IPR019734">
    <property type="entry name" value="TPR_rpt"/>
</dbReference>
<sequence length="518" mass="59366">MNFIRNVKALVYVLVLMANLSFAQTKVIDSLRNELHNTPEKDRWPLYVDLGYELLTIAPVEAKKFALKSYELSLANHDSVSLIGSRTLIAVLLRDEDSDSSLVMGLRTLAMAEKCQLNRVVYQSMNRIALNYLFRGKYDLALHFLLKAIDLPYAKGNRRANKILWNNLGLLYYKIRYYEKAISAYGESLNYADSIAEPGLVAETLFNMSLCESSLGNFQKSKACIARALKVCPNECNDGEGVQYYSSLATFQFWQGNYDSVIYFTNCAYNLAFKYRDRRMQASSLEMKAKAYLKMDSVHLAETTILKAKSIVLGSELHAEIRDVHAVLAKIAERKGDYKTMAMALKKYTEELDSTEASASRINIMKLEVDLKEREHREQLVVQEMYAKTKEDVISAQRLLIIASGVICCLFAVILVILFKRHMQKTNQNKLLDKNLQLRTHELQHKVSSSIKVQSFQKEVIDKMLLDIDHQLRSMKILLKYIASDETQKNVCVKKSQVLFERIDTSIRKIKSVVVERY</sequence>
<organism evidence="4 5">
    <name type="scientific">Pseudochryseolinea flava</name>
    <dbReference type="NCBI Taxonomy" id="2059302"/>
    <lineage>
        <taxon>Bacteria</taxon>
        <taxon>Pseudomonadati</taxon>
        <taxon>Bacteroidota</taxon>
        <taxon>Cytophagia</taxon>
        <taxon>Cytophagales</taxon>
        <taxon>Fulvivirgaceae</taxon>
        <taxon>Pseudochryseolinea</taxon>
    </lineage>
</organism>
<dbReference type="SMART" id="SM00028">
    <property type="entry name" value="TPR"/>
    <property type="match status" value="4"/>
</dbReference>
<feature type="transmembrane region" description="Helical" evidence="2">
    <location>
        <begin position="399"/>
        <end position="419"/>
    </location>
</feature>
<feature type="signal peptide" evidence="3">
    <location>
        <begin position="1"/>
        <end position="23"/>
    </location>
</feature>
<evidence type="ECO:0000256" key="1">
    <source>
        <dbReference type="PROSITE-ProRule" id="PRU00339"/>
    </source>
</evidence>
<keyword evidence="2" id="KW-1133">Transmembrane helix</keyword>
<gene>
    <name evidence="4" type="ORF">DQQ10_08360</name>
</gene>
<evidence type="ECO:0008006" key="6">
    <source>
        <dbReference type="Google" id="ProtNLM"/>
    </source>
</evidence>
<protein>
    <recommendedName>
        <fullName evidence="6">Tetratricopeptide repeat protein</fullName>
    </recommendedName>
</protein>
<name>A0A364Y469_9BACT</name>
<dbReference type="EMBL" id="QMFY01000003">
    <property type="protein sequence ID" value="RAW01657.1"/>
    <property type="molecule type" value="Genomic_DNA"/>
</dbReference>
<evidence type="ECO:0000256" key="3">
    <source>
        <dbReference type="SAM" id="SignalP"/>
    </source>
</evidence>
<dbReference type="PROSITE" id="PS50005">
    <property type="entry name" value="TPR"/>
    <property type="match status" value="1"/>
</dbReference>
<dbReference type="RefSeq" id="WP_112746397.1">
    <property type="nucleotide sequence ID" value="NZ_QMFY01000003.1"/>
</dbReference>
<dbReference type="Proteomes" id="UP000251889">
    <property type="component" value="Unassembled WGS sequence"/>
</dbReference>
<evidence type="ECO:0000256" key="2">
    <source>
        <dbReference type="SAM" id="Phobius"/>
    </source>
</evidence>
<dbReference type="Pfam" id="PF13181">
    <property type="entry name" value="TPR_8"/>
    <property type="match status" value="2"/>
</dbReference>
<keyword evidence="1" id="KW-0802">TPR repeat</keyword>
<keyword evidence="5" id="KW-1185">Reference proteome</keyword>
<keyword evidence="2" id="KW-0472">Membrane</keyword>
<evidence type="ECO:0000313" key="5">
    <source>
        <dbReference type="Proteomes" id="UP000251889"/>
    </source>
</evidence>
<accession>A0A364Y469</accession>
<keyword evidence="3" id="KW-0732">Signal</keyword>
<dbReference type="OrthoDB" id="1523128at2"/>
<proteinExistence type="predicted"/>
<dbReference type="InterPro" id="IPR011990">
    <property type="entry name" value="TPR-like_helical_dom_sf"/>
</dbReference>
<comment type="caution">
    <text evidence="4">The sequence shown here is derived from an EMBL/GenBank/DDBJ whole genome shotgun (WGS) entry which is preliminary data.</text>
</comment>
<feature type="repeat" description="TPR" evidence="1">
    <location>
        <begin position="162"/>
        <end position="195"/>
    </location>
</feature>